<sequence length="202" mass="22294">MEGELSWNGSESLSGIDRLRLTDVSHLASQQGVGGLALNSREVFALYKPTMTKWRIASDKPKSANSEALPRNTTVRTSKLFDAEVGAAAGDLVNVYYVYDLAPKHQHQDFAQQGVERLASHICEIARDHVNKEPSQPDSQTTSQPIHTRHIGLTVRCLSLPHSLLLPNLSTVSRKSQEDRKWERAQVAVVTRATSGRTTTPV</sequence>
<organism evidence="3">
    <name type="scientific">Schistocephalus solidus</name>
    <name type="common">Tapeworm</name>
    <dbReference type="NCBI Taxonomy" id="70667"/>
    <lineage>
        <taxon>Eukaryota</taxon>
        <taxon>Metazoa</taxon>
        <taxon>Spiralia</taxon>
        <taxon>Lophotrochozoa</taxon>
        <taxon>Platyhelminthes</taxon>
        <taxon>Cestoda</taxon>
        <taxon>Eucestoda</taxon>
        <taxon>Diphyllobothriidea</taxon>
        <taxon>Diphyllobothriidae</taxon>
        <taxon>Schistocephalus</taxon>
    </lineage>
</organism>
<dbReference type="Proteomes" id="UP000275846">
    <property type="component" value="Unassembled WGS sequence"/>
</dbReference>
<evidence type="ECO:0000313" key="3">
    <source>
        <dbReference type="WBParaSite" id="SSLN_0000258101-mRNA-1"/>
    </source>
</evidence>
<dbReference type="EMBL" id="UYSU01032267">
    <property type="protein sequence ID" value="VDL88879.1"/>
    <property type="molecule type" value="Genomic_DNA"/>
</dbReference>
<reference evidence="1 2" key="2">
    <citation type="submission" date="2018-11" db="EMBL/GenBank/DDBJ databases">
        <authorList>
            <consortium name="Pathogen Informatics"/>
        </authorList>
    </citation>
    <scope>NUCLEOTIDE SEQUENCE [LARGE SCALE GENOMIC DNA]</scope>
    <source>
        <strain evidence="1 2">NST_G2</strain>
    </source>
</reference>
<evidence type="ECO:0000313" key="1">
    <source>
        <dbReference type="EMBL" id="VDL88879.1"/>
    </source>
</evidence>
<proteinExistence type="predicted"/>
<keyword evidence="2" id="KW-1185">Reference proteome</keyword>
<gene>
    <name evidence="1" type="ORF">SSLN_LOCUS2494</name>
</gene>
<dbReference type="AlphaFoldDB" id="A0A183SE46"/>
<name>A0A183SE46_SCHSO</name>
<dbReference type="WBParaSite" id="SSLN_0000258101-mRNA-1">
    <property type="protein sequence ID" value="SSLN_0000258101-mRNA-1"/>
    <property type="gene ID" value="SSLN_0000258101"/>
</dbReference>
<protein>
    <submittedName>
        <fullName evidence="3">CPSF_A domain-containing protein</fullName>
    </submittedName>
</protein>
<dbReference type="OrthoDB" id="197735at2759"/>
<evidence type="ECO:0000313" key="2">
    <source>
        <dbReference type="Proteomes" id="UP000275846"/>
    </source>
</evidence>
<reference evidence="3" key="1">
    <citation type="submission" date="2016-06" db="UniProtKB">
        <authorList>
            <consortium name="WormBaseParasite"/>
        </authorList>
    </citation>
    <scope>IDENTIFICATION</scope>
</reference>
<accession>A0A183SE46</accession>